<dbReference type="Proteomes" id="UP000299102">
    <property type="component" value="Unassembled WGS sequence"/>
</dbReference>
<protein>
    <submittedName>
        <fullName evidence="2">Uncharacterized protein</fullName>
    </submittedName>
</protein>
<proteinExistence type="predicted"/>
<reference evidence="2 3" key="1">
    <citation type="journal article" date="2019" name="Commun. Biol.">
        <title>The bagworm genome reveals a unique fibroin gene that provides high tensile strength.</title>
        <authorList>
            <person name="Kono N."/>
            <person name="Nakamura H."/>
            <person name="Ohtoshi R."/>
            <person name="Tomita M."/>
            <person name="Numata K."/>
            <person name="Arakawa K."/>
        </authorList>
    </citation>
    <scope>NUCLEOTIDE SEQUENCE [LARGE SCALE GENOMIC DNA]</scope>
</reference>
<dbReference type="OrthoDB" id="10023951at2759"/>
<evidence type="ECO:0000256" key="1">
    <source>
        <dbReference type="SAM" id="Coils"/>
    </source>
</evidence>
<feature type="coiled-coil region" evidence="1">
    <location>
        <begin position="42"/>
        <end position="76"/>
    </location>
</feature>
<keyword evidence="3" id="KW-1185">Reference proteome</keyword>
<evidence type="ECO:0000313" key="3">
    <source>
        <dbReference type="Proteomes" id="UP000299102"/>
    </source>
</evidence>
<comment type="caution">
    <text evidence="2">The sequence shown here is derived from an EMBL/GenBank/DDBJ whole genome shotgun (WGS) entry which is preliminary data.</text>
</comment>
<dbReference type="EMBL" id="BGZK01000849">
    <property type="protein sequence ID" value="GBP62749.1"/>
    <property type="molecule type" value="Genomic_DNA"/>
</dbReference>
<evidence type="ECO:0000313" key="2">
    <source>
        <dbReference type="EMBL" id="GBP62749.1"/>
    </source>
</evidence>
<dbReference type="AlphaFoldDB" id="A0A4C1XKE4"/>
<sequence length="200" mass="22731">MTDVAAGTLKRFKDSLRDKRRSRCTGFDSVRNLSKRDSPIQLTEAERKLQKRKEQLIKWKQERQQKKQIAANLQKKTFVVGIVHQSLSFVPPPPVPGYAPSTSGRVARLQIARNKTTKQKESKQSSFTSFAPKNATFRPPKLNINTYPILQLDINIDKNNKKLDIQKTLENFAKNPIIPKPLLTPKNVIPKSGSSSEEKL</sequence>
<keyword evidence="1" id="KW-0175">Coiled coil</keyword>
<accession>A0A4C1XKE4</accession>
<gene>
    <name evidence="2" type="ORF">EVAR_51701_1</name>
</gene>
<name>A0A4C1XKE4_EUMVA</name>
<organism evidence="2 3">
    <name type="scientific">Eumeta variegata</name>
    <name type="common">Bagworm moth</name>
    <name type="synonym">Eumeta japonica</name>
    <dbReference type="NCBI Taxonomy" id="151549"/>
    <lineage>
        <taxon>Eukaryota</taxon>
        <taxon>Metazoa</taxon>
        <taxon>Ecdysozoa</taxon>
        <taxon>Arthropoda</taxon>
        <taxon>Hexapoda</taxon>
        <taxon>Insecta</taxon>
        <taxon>Pterygota</taxon>
        <taxon>Neoptera</taxon>
        <taxon>Endopterygota</taxon>
        <taxon>Lepidoptera</taxon>
        <taxon>Glossata</taxon>
        <taxon>Ditrysia</taxon>
        <taxon>Tineoidea</taxon>
        <taxon>Psychidae</taxon>
        <taxon>Oiketicinae</taxon>
        <taxon>Eumeta</taxon>
    </lineage>
</organism>